<dbReference type="OrthoDB" id="1120923at2"/>
<protein>
    <submittedName>
        <fullName evidence="1">Uncharacterized protein</fullName>
    </submittedName>
</protein>
<proteinExistence type="predicted"/>
<gene>
    <name evidence="1" type="ORF">SAMN05216323_101833</name>
</gene>
<dbReference type="Proteomes" id="UP000199452">
    <property type="component" value="Unassembled WGS sequence"/>
</dbReference>
<accession>A0A1G6J3M0</accession>
<evidence type="ECO:0000313" key="1">
    <source>
        <dbReference type="EMBL" id="SDC13290.1"/>
    </source>
</evidence>
<dbReference type="AlphaFoldDB" id="A0A1G6J3M0"/>
<sequence length="192" mass="21976">MFGKLKYKSGLKAIATLQKKIPRKKFIYNLTTARKVGLVFEGSITGIPEELKAFIQYLKTLNLDVYAIGFVDIKELTVGLEQHPSINFFSRKELKWNGVPNCPHVVDFDSIRLDILIDFSRRELMPLRGVTALAHASFKVGFINYHNSPFDFIVAVKESEPLSYLIEQAKHYLMAINNRHYHSVGDKKTEQS</sequence>
<evidence type="ECO:0000313" key="2">
    <source>
        <dbReference type="Proteomes" id="UP000199452"/>
    </source>
</evidence>
<organism evidence="1 2">
    <name type="scientific">Williamwhitmania taraxaci</name>
    <dbReference type="NCBI Taxonomy" id="1640674"/>
    <lineage>
        <taxon>Bacteria</taxon>
        <taxon>Pseudomonadati</taxon>
        <taxon>Bacteroidota</taxon>
        <taxon>Bacteroidia</taxon>
        <taxon>Bacteroidales</taxon>
        <taxon>Williamwhitmaniaceae</taxon>
        <taxon>Williamwhitmania</taxon>
    </lineage>
</organism>
<keyword evidence="2" id="KW-1185">Reference proteome</keyword>
<dbReference type="EMBL" id="FMYP01000018">
    <property type="protein sequence ID" value="SDC13290.1"/>
    <property type="molecule type" value="Genomic_DNA"/>
</dbReference>
<dbReference type="RefSeq" id="WP_092437189.1">
    <property type="nucleotide sequence ID" value="NZ_FMYP01000018.1"/>
</dbReference>
<dbReference type="Pfam" id="PF21857">
    <property type="entry name" value="DUF6913"/>
    <property type="match status" value="1"/>
</dbReference>
<dbReference type="InterPro" id="IPR054207">
    <property type="entry name" value="DUF6913"/>
</dbReference>
<dbReference type="STRING" id="1640674.SAMN05216323_101833"/>
<reference evidence="1 2" key="1">
    <citation type="submission" date="2016-09" db="EMBL/GenBank/DDBJ databases">
        <authorList>
            <person name="Capua I."/>
            <person name="De Benedictis P."/>
            <person name="Joannis T."/>
            <person name="Lombin L.H."/>
            <person name="Cattoli G."/>
        </authorList>
    </citation>
    <scope>NUCLEOTIDE SEQUENCE [LARGE SCALE GENOMIC DNA]</scope>
    <source>
        <strain evidence="1 2">A7P-90m</strain>
    </source>
</reference>
<name>A0A1G6J3M0_9BACT</name>